<evidence type="ECO:0000256" key="12">
    <source>
        <dbReference type="SAM" id="MobiDB-lite"/>
    </source>
</evidence>
<dbReference type="GO" id="GO:0016485">
    <property type="term" value="P:protein processing"/>
    <property type="evidence" value="ECO:0007669"/>
    <property type="project" value="InterPro"/>
</dbReference>
<dbReference type="InterPro" id="IPR016024">
    <property type="entry name" value="ARM-type_fold"/>
</dbReference>
<feature type="transmembrane region" description="Helical" evidence="13">
    <location>
        <begin position="1194"/>
        <end position="1213"/>
    </location>
</feature>
<comment type="similarity">
    <text evidence="4">Belongs to the peptidase A22A family.</text>
</comment>
<dbReference type="Pfam" id="PF01080">
    <property type="entry name" value="Presenilin"/>
    <property type="match status" value="1"/>
</dbReference>
<feature type="transmembrane region" description="Helical" evidence="13">
    <location>
        <begin position="1172"/>
        <end position="1188"/>
    </location>
</feature>
<dbReference type="Pfam" id="PF25458">
    <property type="entry name" value="INTS4_C"/>
    <property type="match status" value="1"/>
</dbReference>
<dbReference type="Gene3D" id="1.10.472.100">
    <property type="entry name" value="Presenilin"/>
    <property type="match status" value="1"/>
</dbReference>
<proteinExistence type="inferred from homology"/>
<evidence type="ECO:0000256" key="11">
    <source>
        <dbReference type="ARBA" id="ARBA00023242"/>
    </source>
</evidence>
<evidence type="ECO:0000256" key="1">
    <source>
        <dbReference type="ARBA" id="ARBA00004123"/>
    </source>
</evidence>
<dbReference type="InterPro" id="IPR001108">
    <property type="entry name" value="Peptidase_A22A"/>
</dbReference>
<feature type="transmembrane region" description="Helical" evidence="13">
    <location>
        <begin position="1082"/>
        <end position="1103"/>
    </location>
</feature>
<feature type="transmembrane region" description="Helical" evidence="13">
    <location>
        <begin position="1110"/>
        <end position="1128"/>
    </location>
</feature>
<dbReference type="Proteomes" id="UP000887575">
    <property type="component" value="Unassembled WGS sequence"/>
</dbReference>
<feature type="region of interest" description="Disordered" evidence="12">
    <location>
        <begin position="363"/>
        <end position="414"/>
    </location>
</feature>
<evidence type="ECO:0000256" key="4">
    <source>
        <dbReference type="ARBA" id="ARBA00008604"/>
    </source>
</evidence>
<dbReference type="GO" id="GO:0005789">
    <property type="term" value="C:endoplasmic reticulum membrane"/>
    <property type="evidence" value="ECO:0007669"/>
    <property type="project" value="UniProtKB-SubCell"/>
</dbReference>
<keyword evidence="15" id="KW-1185">Reference proteome</keyword>
<evidence type="ECO:0000313" key="15">
    <source>
        <dbReference type="Proteomes" id="UP000887575"/>
    </source>
</evidence>
<dbReference type="GO" id="GO:0007219">
    <property type="term" value="P:Notch signaling pathway"/>
    <property type="evidence" value="ECO:0007669"/>
    <property type="project" value="UniProtKB-KW"/>
</dbReference>
<feature type="transmembrane region" description="Helical" evidence="13">
    <location>
        <begin position="1372"/>
        <end position="1393"/>
    </location>
</feature>
<dbReference type="GO" id="GO:0032039">
    <property type="term" value="C:integrator complex"/>
    <property type="evidence" value="ECO:0007669"/>
    <property type="project" value="TreeGrafter"/>
</dbReference>
<dbReference type="InterPro" id="IPR042524">
    <property type="entry name" value="Presenilin_C"/>
</dbReference>
<keyword evidence="9" id="KW-0333">Golgi apparatus</keyword>
<evidence type="ECO:0000313" key="16">
    <source>
        <dbReference type="WBParaSite" id="MBELARI_LOCUS20461"/>
    </source>
</evidence>
<evidence type="ECO:0000256" key="2">
    <source>
        <dbReference type="ARBA" id="ARBA00004477"/>
    </source>
</evidence>
<feature type="region of interest" description="Disordered" evidence="12">
    <location>
        <begin position="1"/>
        <end position="21"/>
    </location>
</feature>
<evidence type="ECO:0000256" key="6">
    <source>
        <dbReference type="ARBA" id="ARBA00022824"/>
    </source>
</evidence>
<comment type="subcellular location">
    <subcellularLocation>
        <location evidence="2">Endoplasmic reticulum membrane</location>
        <topology evidence="2">Multi-pass membrane protein</topology>
    </subcellularLocation>
    <subcellularLocation>
        <location evidence="3">Golgi apparatus membrane</location>
        <topology evidence="3">Multi-pass membrane protein</topology>
    </subcellularLocation>
    <subcellularLocation>
        <location evidence="1">Nucleus</location>
    </subcellularLocation>
</comment>
<evidence type="ECO:0000256" key="10">
    <source>
        <dbReference type="ARBA" id="ARBA00023136"/>
    </source>
</evidence>
<dbReference type="InterPro" id="IPR006639">
    <property type="entry name" value="Preselin/SPP"/>
</dbReference>
<dbReference type="InterPro" id="IPR011989">
    <property type="entry name" value="ARM-like"/>
</dbReference>
<feature type="compositionally biased region" description="Basic and acidic residues" evidence="12">
    <location>
        <begin position="1"/>
        <end position="10"/>
    </location>
</feature>
<keyword evidence="5 13" id="KW-0812">Transmembrane</keyword>
<feature type="transmembrane region" description="Helical" evidence="13">
    <location>
        <begin position="1339"/>
        <end position="1360"/>
    </location>
</feature>
<evidence type="ECO:0000256" key="3">
    <source>
        <dbReference type="ARBA" id="ARBA00004653"/>
    </source>
</evidence>
<keyword evidence="7" id="KW-0914">Notch signaling pathway</keyword>
<dbReference type="Gene3D" id="1.25.10.10">
    <property type="entry name" value="Leucine-rich Repeat Variant"/>
    <property type="match status" value="2"/>
</dbReference>
<feature type="transmembrane region" description="Helical" evidence="13">
    <location>
        <begin position="1029"/>
        <end position="1048"/>
    </location>
</feature>
<name>A0AAF3F464_9BILA</name>
<evidence type="ECO:0000256" key="7">
    <source>
        <dbReference type="ARBA" id="ARBA00022976"/>
    </source>
</evidence>
<dbReference type="PANTHER" id="PTHR20938">
    <property type="entry name" value="INTEGRATOR COMPLEX SUBUNIT 4"/>
    <property type="match status" value="1"/>
</dbReference>
<dbReference type="SUPFAM" id="SSF48371">
    <property type="entry name" value="ARM repeat"/>
    <property type="match status" value="1"/>
</dbReference>
<dbReference type="WBParaSite" id="MBELARI_LOCUS20461">
    <property type="protein sequence ID" value="MBELARI_LOCUS20461"/>
    <property type="gene ID" value="MBELARI_LOCUS20461"/>
</dbReference>
<dbReference type="GO" id="GO:0000139">
    <property type="term" value="C:Golgi membrane"/>
    <property type="evidence" value="ECO:0007669"/>
    <property type="project" value="UniProtKB-SubCell"/>
</dbReference>
<evidence type="ECO:0000256" key="5">
    <source>
        <dbReference type="ARBA" id="ARBA00022692"/>
    </source>
</evidence>
<keyword evidence="6" id="KW-0256">Endoplasmic reticulum</keyword>
<dbReference type="InterPro" id="IPR057412">
    <property type="entry name" value="INTS4_C"/>
</dbReference>
<keyword evidence="8 13" id="KW-1133">Transmembrane helix</keyword>
<evidence type="ECO:0000256" key="13">
    <source>
        <dbReference type="SAM" id="Phobius"/>
    </source>
</evidence>
<feature type="region of interest" description="Disordered" evidence="12">
    <location>
        <begin position="1284"/>
        <end position="1311"/>
    </location>
</feature>
<keyword evidence="11" id="KW-0539">Nucleus</keyword>
<evidence type="ECO:0000256" key="8">
    <source>
        <dbReference type="ARBA" id="ARBA00022989"/>
    </source>
</evidence>
<feature type="domain" description="Integrator complex subunit 4/Protein SIEL C-terminal Ig-like" evidence="14">
    <location>
        <begin position="867"/>
        <end position="969"/>
    </location>
</feature>
<reference evidence="16" key="1">
    <citation type="submission" date="2024-02" db="UniProtKB">
        <authorList>
            <consortium name="WormBaseParasite"/>
        </authorList>
    </citation>
    <scope>IDENTIFICATION</scope>
</reference>
<feature type="transmembrane region" description="Helical" evidence="13">
    <location>
        <begin position="1140"/>
        <end position="1160"/>
    </location>
</feature>
<dbReference type="PANTHER" id="PTHR20938:SF0">
    <property type="entry name" value="INTEGRATOR COMPLEX SUBUNIT 4"/>
    <property type="match status" value="1"/>
</dbReference>
<accession>A0AAF3F464</accession>
<dbReference type="SMART" id="SM00730">
    <property type="entry name" value="PSN"/>
    <property type="match status" value="1"/>
</dbReference>
<feature type="compositionally biased region" description="Basic and acidic residues" evidence="12">
    <location>
        <begin position="396"/>
        <end position="409"/>
    </location>
</feature>
<evidence type="ECO:0000256" key="9">
    <source>
        <dbReference type="ARBA" id="ARBA00023034"/>
    </source>
</evidence>
<evidence type="ECO:0000259" key="14">
    <source>
        <dbReference type="Pfam" id="PF25458"/>
    </source>
</evidence>
<dbReference type="GO" id="GO:0042500">
    <property type="term" value="F:aspartic endopeptidase activity, intramembrane cleaving"/>
    <property type="evidence" value="ECO:0007669"/>
    <property type="project" value="InterPro"/>
</dbReference>
<dbReference type="GO" id="GO:0016180">
    <property type="term" value="P:snRNA processing"/>
    <property type="evidence" value="ECO:0007669"/>
    <property type="project" value="TreeGrafter"/>
</dbReference>
<organism evidence="15 16">
    <name type="scientific">Mesorhabditis belari</name>
    <dbReference type="NCBI Taxonomy" id="2138241"/>
    <lineage>
        <taxon>Eukaryota</taxon>
        <taxon>Metazoa</taxon>
        <taxon>Ecdysozoa</taxon>
        <taxon>Nematoda</taxon>
        <taxon>Chromadorea</taxon>
        <taxon>Rhabditida</taxon>
        <taxon>Rhabditina</taxon>
        <taxon>Rhabditomorpha</taxon>
        <taxon>Rhabditoidea</taxon>
        <taxon>Rhabditidae</taxon>
        <taxon>Mesorhabditinae</taxon>
        <taxon>Mesorhabditis</taxon>
    </lineage>
</organism>
<keyword evidence="10 13" id="KW-0472">Membrane</keyword>
<protein>
    <recommendedName>
        <fullName evidence="14">Integrator complex subunit 4/Protein SIEL C-terminal Ig-like domain-containing protein</fullName>
    </recommendedName>
</protein>
<sequence length="1406" mass="158850">MIKSEIKEEPPELQIKPTKTRKRKLPVIKQETKRRRFALVKEEDERSILTVLAEVTKSLQDGDRSLALIQLREFSSEHFLTKLDTSMMYPLLSTLLNAAKISTFDDVTLLLLKSLHQIVQRCSRSNYNLLLIQLFNEKDFFTKSILDSILLNICEVAIRKQFLSSQGVPPQLWMVYSRALCARDDAYKRISAIRFSLACNIGVKRTEKNAEVQAMLSKMMNDRDPRVRVTALNGLREIFDRLHLFSHQLYELVKKMTEDFCPNVRLEAFIIIALFAKKFTQVKVHDRKRKKILLSDDAFSTVCQGINDMDKHVRAETAKLLGDFEVVSDDYLDQTLDKKLMSSTKTEHGESVFKVKESRFAITKGQQSMRGRGSWRMQNANERQRRHHGDWSSGKKLHESAPEDKRREEEETAEIMSQGACGAFVTALEDEYKEVRQAGVYSLGKLAANRPSFALTALDHLADMFNDEIAQVRIDAIRALTPLVVHGQLKKEQLNTILKCLEDALPETRQSLRTILVMGDFADVDCLRVSVRALMVNMRRFPQDRRQVFKCLSALGVRHAVMVQAVVMELLDFDPTFEPVEHHVNDLEYLAKAFLILSAASIHPPVLSILPAYVIRHYKYLRVSEPDLVPVIKSVDGFEHVENQLRIDAFRKEWSHEKSEVLERTYERLVSVEKEADNLTRNLLRRLIIEDVSRISEFNAPLSGGARFIATMAQTCIGLEAAIQQLMFGGNAIATAKHIDKELAQVMAIFSQFTGLPNTILAYLWESVLHLMLMKLVIPMFSQGNSMTHMDKLKEIVKEMGIILKNGKIAASPLLYSTLETVSQIAEGEQKEKLSGLAQISKILMEKPPKLPTVFREAKTIKVKWATISEPSKERSTERVHRFVAGLPTAIPFSAQLHNLEPKDAERIRIKVSYPNLTESLFKPRAAHVFAGENGVYHLNTEVLITAPAGWADSAEIRLTVALAPQTTNLSMFSQYCTVLFSHPGCAEEAFAQEYIILSHVSYGIMGAGDFNAEWLSTTSAKLTQVTRLYPAILGNICLTVAIWIFVYDLKQDPKLIPVYLLSKETNFTTNNEFLDGLLNGFNSILLIAMISFVMLMFVIFNFKTLVQCWLSMASLLVLWGLFPTVFHDALAKCGFENEVRIAVTVIATTIYAGVGTMVFLTNHMPLSLHQVYVIINCSFISLFYLRAFPDHTIWFVLAMIVAWDIFAVLSPIGPLKMAQQKAGDYSNTVLKMLMFETKKEIVVQGQKETPTEEQAEISHDIDDVQTAESISQEELFEMLKKSKTEMEKNDEEKKEMEMKTEEETPKERSAEEALADSNSLHLGMGDFVFYSVLVGKSLATGGPMCAIASSLGVLVGFFLTDTMLSTNDSTYPALPVSLCLGLVLHLATLLFAEPLLKELPSHFLL</sequence>